<name>A0A2C5YIR6_9HYPO</name>
<dbReference type="InterPro" id="IPR001144">
    <property type="entry name" value="Enterotoxin_A"/>
</dbReference>
<dbReference type="Gene3D" id="3.90.210.10">
    <property type="entry name" value="Heat-Labile Enterotoxin, subunit A"/>
    <property type="match status" value="1"/>
</dbReference>
<keyword evidence="2 5" id="KW-0732">Signal</keyword>
<dbReference type="OrthoDB" id="4928170at2759"/>
<keyword evidence="1" id="KW-0800">Toxin</keyword>
<evidence type="ECO:0000313" key="7">
    <source>
        <dbReference type="Proteomes" id="UP000226431"/>
    </source>
</evidence>
<organism evidence="6 7">
    <name type="scientific">Ophiocordyceps camponoti-rufipedis</name>
    <dbReference type="NCBI Taxonomy" id="2004952"/>
    <lineage>
        <taxon>Eukaryota</taxon>
        <taxon>Fungi</taxon>
        <taxon>Dikarya</taxon>
        <taxon>Ascomycota</taxon>
        <taxon>Pezizomycotina</taxon>
        <taxon>Sordariomycetes</taxon>
        <taxon>Hypocreomycetidae</taxon>
        <taxon>Hypocreales</taxon>
        <taxon>Ophiocordycipitaceae</taxon>
        <taxon>Ophiocordyceps</taxon>
    </lineage>
</organism>
<evidence type="ECO:0000256" key="1">
    <source>
        <dbReference type="ARBA" id="ARBA00022656"/>
    </source>
</evidence>
<dbReference type="PRINTS" id="PR00771">
    <property type="entry name" value="ENTEROTOXINA"/>
</dbReference>
<feature type="chain" id="PRO_5012428704" evidence="5">
    <location>
        <begin position="30"/>
        <end position="219"/>
    </location>
</feature>
<evidence type="ECO:0000256" key="5">
    <source>
        <dbReference type="SAM" id="SignalP"/>
    </source>
</evidence>
<evidence type="ECO:0000256" key="2">
    <source>
        <dbReference type="ARBA" id="ARBA00022729"/>
    </source>
</evidence>
<comment type="caution">
    <text evidence="6">The sequence shown here is derived from an EMBL/GenBank/DDBJ whole genome shotgun (WGS) entry which is preliminary data.</text>
</comment>
<dbReference type="EMBL" id="NJES01000770">
    <property type="protein sequence ID" value="PHH69405.1"/>
    <property type="molecule type" value="Genomic_DNA"/>
</dbReference>
<keyword evidence="7" id="KW-1185">Reference proteome</keyword>
<keyword evidence="4" id="KW-1015">Disulfide bond</keyword>
<dbReference type="Proteomes" id="UP000226431">
    <property type="component" value="Unassembled WGS sequence"/>
</dbReference>
<dbReference type="AlphaFoldDB" id="A0A2C5YIR6"/>
<dbReference type="STRING" id="2004952.A0A2C5YIR6"/>
<sequence>MAPSQLPQTRAMLMGILALCLFLWPAVVHLPDSRSPEEIKKDGGFLPARPPQSDEAFSLYRHALRHAEMESAYSDDCIYISTTRKFQLAAQEIKRQGEGWVYIIYPSPNMFDQAKSLSNHDPSPGSETVVAVGGIHWSQVMAWVHISPRKKDQAFASNPDFDRSWLALPLTRPQPQLAGFCDGRKGCGAHLREKVDAFMDVVGAERSGWIEVARVNISS</sequence>
<feature type="signal peptide" evidence="5">
    <location>
        <begin position="1"/>
        <end position="29"/>
    </location>
</feature>
<dbReference type="GO" id="GO:0090729">
    <property type="term" value="F:toxin activity"/>
    <property type="evidence" value="ECO:0007669"/>
    <property type="project" value="UniProtKB-KW"/>
</dbReference>
<dbReference type="Pfam" id="PF01375">
    <property type="entry name" value="Enterotoxin_a"/>
    <property type="match status" value="1"/>
</dbReference>
<gene>
    <name evidence="6" type="ORF">CDD80_6774</name>
</gene>
<reference evidence="6 7" key="1">
    <citation type="submission" date="2017-06" db="EMBL/GenBank/DDBJ databases">
        <title>Ant-infecting Ophiocordyceps genomes reveal a high diversity of potential behavioral manipulation genes and a possible major role for enterotoxins.</title>
        <authorList>
            <person name="De Bekker C."/>
            <person name="Evans H.C."/>
            <person name="Brachmann A."/>
            <person name="Hughes D.P."/>
        </authorList>
    </citation>
    <scope>NUCLEOTIDE SEQUENCE [LARGE SCALE GENOMIC DNA]</scope>
    <source>
        <strain evidence="6 7">Map16</strain>
    </source>
</reference>
<protein>
    <submittedName>
        <fullName evidence="6">Putative enterotoxin</fullName>
    </submittedName>
</protein>
<proteinExistence type="predicted"/>
<evidence type="ECO:0000256" key="3">
    <source>
        <dbReference type="ARBA" id="ARBA00023026"/>
    </source>
</evidence>
<accession>A0A2C5YIR6</accession>
<dbReference type="SUPFAM" id="SSF56399">
    <property type="entry name" value="ADP-ribosylation"/>
    <property type="match status" value="1"/>
</dbReference>
<evidence type="ECO:0000256" key="4">
    <source>
        <dbReference type="ARBA" id="ARBA00023157"/>
    </source>
</evidence>
<keyword evidence="3" id="KW-0843">Virulence</keyword>
<evidence type="ECO:0000313" key="6">
    <source>
        <dbReference type="EMBL" id="PHH69405.1"/>
    </source>
</evidence>